<dbReference type="PANTHER" id="PTHR20941">
    <property type="entry name" value="FOLATE SYNTHESIS PROTEINS"/>
    <property type="match status" value="1"/>
</dbReference>
<dbReference type="PROSITE" id="PS50972">
    <property type="entry name" value="PTERIN_BINDING"/>
    <property type="match status" value="1"/>
</dbReference>
<gene>
    <name evidence="14" type="primary">folP</name>
    <name evidence="14" type="ORF">FJY75_02920</name>
</gene>
<dbReference type="GO" id="GO:0046872">
    <property type="term" value="F:metal ion binding"/>
    <property type="evidence" value="ECO:0007669"/>
    <property type="project" value="UniProtKB-KW"/>
</dbReference>
<dbReference type="GO" id="GO:0004156">
    <property type="term" value="F:dihydropteroate synthase activity"/>
    <property type="evidence" value="ECO:0007669"/>
    <property type="project" value="UniProtKB-EC"/>
</dbReference>
<reference evidence="14" key="1">
    <citation type="submission" date="2019-03" db="EMBL/GenBank/DDBJ databases">
        <title>Lake Tanganyika Metagenome-Assembled Genomes (MAGs).</title>
        <authorList>
            <person name="Tran P."/>
        </authorList>
    </citation>
    <scope>NUCLEOTIDE SEQUENCE</scope>
    <source>
        <strain evidence="14">M_DeepCast_400m_m2_100</strain>
    </source>
</reference>
<keyword evidence="7 12" id="KW-0808">Transferase</keyword>
<evidence type="ECO:0000256" key="6">
    <source>
        <dbReference type="ARBA" id="ARBA00016919"/>
    </source>
</evidence>
<keyword evidence="9 12" id="KW-0460">Magnesium</keyword>
<dbReference type="Proteomes" id="UP000748308">
    <property type="component" value="Unassembled WGS sequence"/>
</dbReference>
<evidence type="ECO:0000313" key="15">
    <source>
        <dbReference type="Proteomes" id="UP000748308"/>
    </source>
</evidence>
<dbReference type="SUPFAM" id="SSF51717">
    <property type="entry name" value="Dihydropteroate synthetase-like"/>
    <property type="match status" value="1"/>
</dbReference>
<dbReference type="InterPro" id="IPR045031">
    <property type="entry name" value="DHP_synth-like"/>
</dbReference>
<keyword evidence="10 12" id="KW-0289">Folate biosynthesis</keyword>
<name>A0A937XB97_UNCEI</name>
<organism evidence="14 15">
    <name type="scientific">Eiseniibacteriota bacterium</name>
    <dbReference type="NCBI Taxonomy" id="2212470"/>
    <lineage>
        <taxon>Bacteria</taxon>
        <taxon>Candidatus Eiseniibacteriota</taxon>
    </lineage>
</organism>
<evidence type="ECO:0000256" key="5">
    <source>
        <dbReference type="ARBA" id="ARBA00012458"/>
    </source>
</evidence>
<accession>A0A937XB97</accession>
<comment type="cofactor">
    <cofactor evidence="2 12">
        <name>Mg(2+)</name>
        <dbReference type="ChEBI" id="CHEBI:18420"/>
    </cofactor>
</comment>
<dbReference type="Pfam" id="PF00809">
    <property type="entry name" value="Pterin_bind"/>
    <property type="match status" value="1"/>
</dbReference>
<evidence type="ECO:0000256" key="12">
    <source>
        <dbReference type="RuleBase" id="RU361205"/>
    </source>
</evidence>
<dbReference type="GO" id="GO:0005829">
    <property type="term" value="C:cytosol"/>
    <property type="evidence" value="ECO:0007669"/>
    <property type="project" value="TreeGrafter"/>
</dbReference>
<evidence type="ECO:0000256" key="3">
    <source>
        <dbReference type="ARBA" id="ARBA00004763"/>
    </source>
</evidence>
<dbReference type="Gene3D" id="3.20.20.20">
    <property type="entry name" value="Dihydropteroate synthase-like"/>
    <property type="match status" value="1"/>
</dbReference>
<dbReference type="PANTHER" id="PTHR20941:SF1">
    <property type="entry name" value="FOLIC ACID SYNTHESIS PROTEIN FOL1"/>
    <property type="match status" value="1"/>
</dbReference>
<dbReference type="InterPro" id="IPR006390">
    <property type="entry name" value="DHP_synth_dom"/>
</dbReference>
<evidence type="ECO:0000256" key="9">
    <source>
        <dbReference type="ARBA" id="ARBA00022842"/>
    </source>
</evidence>
<evidence type="ECO:0000256" key="7">
    <source>
        <dbReference type="ARBA" id="ARBA00022679"/>
    </source>
</evidence>
<protein>
    <recommendedName>
        <fullName evidence="6 12">Dihydropteroate synthase</fullName>
        <shortName evidence="12">DHPS</shortName>
        <ecNumber evidence="5 12">2.5.1.15</ecNumber>
    </recommendedName>
    <alternativeName>
        <fullName evidence="11 12">Dihydropteroate pyrophosphorylase</fullName>
    </alternativeName>
</protein>
<comment type="similarity">
    <text evidence="4 12">Belongs to the DHPS family.</text>
</comment>
<evidence type="ECO:0000256" key="11">
    <source>
        <dbReference type="ARBA" id="ARBA00030193"/>
    </source>
</evidence>
<dbReference type="EC" id="2.5.1.15" evidence="5 12"/>
<evidence type="ECO:0000256" key="4">
    <source>
        <dbReference type="ARBA" id="ARBA00009503"/>
    </source>
</evidence>
<evidence type="ECO:0000256" key="2">
    <source>
        <dbReference type="ARBA" id="ARBA00001946"/>
    </source>
</evidence>
<dbReference type="InterPro" id="IPR011005">
    <property type="entry name" value="Dihydropteroate_synth-like_sf"/>
</dbReference>
<sequence>MADAAPSRPLARLRLGDREFELGRRTLVAGILNCTPDSFFDGGLHAGPREAVARYHQMAEEGADWIDLGGESTRPGAEPVPALEEWRRVEPVCAAARRAGHPLPLSIDTTKAEVAERALDAGAAIVNDVSALRFDPRLAALAARYRAGLILMHMRGEPRSMQREPRYGDVVAEVRDELAAALRAAAGRGVDEARVVIDPGIGFGKTVAHNLEILRRLGEFSLLGRPVMVGCSRKSFIGAVCDAPPPERLEGTLAAHVAAALAGAHVVRVHDVAAHRRALALADALLGGPPES</sequence>
<dbReference type="GO" id="GO:0046656">
    <property type="term" value="P:folic acid biosynthetic process"/>
    <property type="evidence" value="ECO:0007669"/>
    <property type="project" value="UniProtKB-KW"/>
</dbReference>
<dbReference type="AlphaFoldDB" id="A0A937XB97"/>
<evidence type="ECO:0000259" key="13">
    <source>
        <dbReference type="PROSITE" id="PS50972"/>
    </source>
</evidence>
<keyword evidence="8 12" id="KW-0479">Metal-binding</keyword>
<dbReference type="GO" id="GO:0046654">
    <property type="term" value="P:tetrahydrofolate biosynthetic process"/>
    <property type="evidence" value="ECO:0007669"/>
    <property type="project" value="TreeGrafter"/>
</dbReference>
<evidence type="ECO:0000256" key="10">
    <source>
        <dbReference type="ARBA" id="ARBA00022909"/>
    </source>
</evidence>
<evidence type="ECO:0000256" key="8">
    <source>
        <dbReference type="ARBA" id="ARBA00022723"/>
    </source>
</evidence>
<evidence type="ECO:0000313" key="14">
    <source>
        <dbReference type="EMBL" id="MBM3316783.1"/>
    </source>
</evidence>
<dbReference type="FunFam" id="3.20.20.20:FF:000006">
    <property type="entry name" value="Dihydropteroate synthase"/>
    <property type="match status" value="1"/>
</dbReference>
<dbReference type="NCBIfam" id="TIGR01496">
    <property type="entry name" value="DHPS"/>
    <property type="match status" value="1"/>
</dbReference>
<comment type="catalytic activity">
    <reaction evidence="1">
        <text>(7,8-dihydropterin-6-yl)methyl diphosphate + 4-aminobenzoate = 7,8-dihydropteroate + diphosphate</text>
        <dbReference type="Rhea" id="RHEA:19949"/>
        <dbReference type="ChEBI" id="CHEBI:17836"/>
        <dbReference type="ChEBI" id="CHEBI:17839"/>
        <dbReference type="ChEBI" id="CHEBI:33019"/>
        <dbReference type="ChEBI" id="CHEBI:72950"/>
        <dbReference type="EC" id="2.5.1.15"/>
    </reaction>
</comment>
<comment type="pathway">
    <text evidence="3 12">Cofactor biosynthesis; tetrahydrofolate biosynthesis; 7,8-dihydrofolate from 2-amino-4-hydroxy-6-hydroxymethyl-7,8-dihydropteridine diphosphate and 4-aminobenzoate: step 1/2.</text>
</comment>
<evidence type="ECO:0000256" key="1">
    <source>
        <dbReference type="ARBA" id="ARBA00000012"/>
    </source>
</evidence>
<feature type="domain" description="Pterin-binding" evidence="13">
    <location>
        <begin position="26"/>
        <end position="280"/>
    </location>
</feature>
<dbReference type="EMBL" id="VGIY01000041">
    <property type="protein sequence ID" value="MBM3316783.1"/>
    <property type="molecule type" value="Genomic_DNA"/>
</dbReference>
<dbReference type="InterPro" id="IPR000489">
    <property type="entry name" value="Pterin-binding_dom"/>
</dbReference>
<dbReference type="CDD" id="cd00739">
    <property type="entry name" value="DHPS"/>
    <property type="match status" value="1"/>
</dbReference>
<comment type="caution">
    <text evidence="14">The sequence shown here is derived from an EMBL/GenBank/DDBJ whole genome shotgun (WGS) entry which is preliminary data.</text>
</comment>
<dbReference type="PROSITE" id="PS00792">
    <property type="entry name" value="DHPS_1"/>
    <property type="match status" value="1"/>
</dbReference>
<comment type="function">
    <text evidence="12">Catalyzes the condensation of para-aminobenzoate (pABA) with 6-hydroxymethyl-7,8-dihydropterin diphosphate (DHPt-PP) to form 7,8-dihydropteroate (H2Pte), the immediate precursor of folate derivatives.</text>
</comment>
<proteinExistence type="inferred from homology"/>